<keyword evidence="6 10" id="KW-0863">Zinc-finger</keyword>
<feature type="region of interest" description="Disordered" evidence="11">
    <location>
        <begin position="432"/>
        <end position="478"/>
    </location>
</feature>
<dbReference type="Pfam" id="PF00096">
    <property type="entry name" value="zf-C2H2"/>
    <property type="match status" value="1"/>
</dbReference>
<dbReference type="FunFam" id="3.30.160.60:FF:000035">
    <property type="entry name" value="Zinc finger protein ZIC 1"/>
    <property type="match status" value="1"/>
</dbReference>
<reference evidence="13" key="1">
    <citation type="submission" date="2011-02" db="EMBL/GenBank/DDBJ databases">
        <title>The genome of the leaf-cutting ant Acromyrmex echinatior suggests key adaptations to social evolution and fungus farming.</title>
        <authorList>
            <person name="Nygaard S."/>
            <person name="Zhang G."/>
        </authorList>
    </citation>
    <scope>NUCLEOTIDE SEQUENCE</scope>
</reference>
<evidence type="ECO:0000256" key="4">
    <source>
        <dbReference type="ARBA" id="ARBA00022723"/>
    </source>
</evidence>
<evidence type="ECO:0000313" key="13">
    <source>
        <dbReference type="EMBL" id="EGI57403.1"/>
    </source>
</evidence>
<dbReference type="SMART" id="SM00355">
    <property type="entry name" value="ZnF_C2H2"/>
    <property type="match status" value="3"/>
</dbReference>
<evidence type="ECO:0000259" key="12">
    <source>
        <dbReference type="PROSITE" id="PS50157"/>
    </source>
</evidence>
<feature type="domain" description="C2H2-type" evidence="12">
    <location>
        <begin position="268"/>
        <end position="295"/>
    </location>
</feature>
<dbReference type="SUPFAM" id="SSF57667">
    <property type="entry name" value="beta-beta-alpha zinc fingers"/>
    <property type="match status" value="1"/>
</dbReference>
<dbReference type="InterPro" id="IPR056436">
    <property type="entry name" value="Znf-C2H2_ZIC1-5/GLI1-3-like"/>
</dbReference>
<keyword evidence="14" id="KW-1185">Reference proteome</keyword>
<evidence type="ECO:0000256" key="10">
    <source>
        <dbReference type="PROSITE-ProRule" id="PRU00042"/>
    </source>
</evidence>
<dbReference type="InterPro" id="IPR043359">
    <property type="entry name" value="GLI-like"/>
</dbReference>
<dbReference type="Pfam" id="PF18366">
    <property type="entry name" value="zf_ZIC"/>
    <property type="match status" value="1"/>
</dbReference>
<evidence type="ECO:0000256" key="7">
    <source>
        <dbReference type="ARBA" id="ARBA00022833"/>
    </source>
</evidence>
<dbReference type="PANTHER" id="PTHR45718">
    <property type="entry name" value="TRANSCRIPTIONAL ACTIVATOR CUBITUS INTERRUPTUS"/>
    <property type="match status" value="1"/>
</dbReference>
<evidence type="ECO:0000256" key="3">
    <source>
        <dbReference type="ARBA" id="ARBA00022473"/>
    </source>
</evidence>
<evidence type="ECO:0000256" key="6">
    <source>
        <dbReference type="ARBA" id="ARBA00022771"/>
    </source>
</evidence>
<keyword evidence="9" id="KW-0539">Nucleus</keyword>
<dbReference type="InParanoid" id="F4X822"/>
<feature type="domain" description="C2H2-type" evidence="12">
    <location>
        <begin position="296"/>
        <end position="322"/>
    </location>
</feature>
<evidence type="ECO:0000256" key="1">
    <source>
        <dbReference type="ARBA" id="ARBA00004123"/>
    </source>
</evidence>
<dbReference type="InterPro" id="IPR013087">
    <property type="entry name" value="Znf_C2H2_type"/>
</dbReference>
<dbReference type="GO" id="GO:0005634">
    <property type="term" value="C:nucleus"/>
    <property type="evidence" value="ECO:0007669"/>
    <property type="project" value="UniProtKB-SubCell"/>
</dbReference>
<evidence type="ECO:0000256" key="9">
    <source>
        <dbReference type="ARBA" id="ARBA00023242"/>
    </source>
</evidence>
<dbReference type="AlphaFoldDB" id="F4X822"/>
<dbReference type="FunFam" id="3.30.160.60:FF:000031">
    <property type="entry name" value="GLI family zinc finger 3"/>
    <property type="match status" value="1"/>
</dbReference>
<dbReference type="Proteomes" id="UP000007755">
    <property type="component" value="Unassembled WGS sequence"/>
</dbReference>
<dbReference type="Pfam" id="PF23561">
    <property type="entry name" value="zf-C2H2_15"/>
    <property type="match status" value="1"/>
</dbReference>
<accession>F4X822</accession>
<dbReference type="GO" id="GO:0000978">
    <property type="term" value="F:RNA polymerase II cis-regulatory region sequence-specific DNA binding"/>
    <property type="evidence" value="ECO:0007669"/>
    <property type="project" value="TreeGrafter"/>
</dbReference>
<dbReference type="GO" id="GO:0000981">
    <property type="term" value="F:DNA-binding transcription factor activity, RNA polymerase II-specific"/>
    <property type="evidence" value="ECO:0007669"/>
    <property type="project" value="TreeGrafter"/>
</dbReference>
<evidence type="ECO:0000256" key="11">
    <source>
        <dbReference type="SAM" id="MobiDB-lite"/>
    </source>
</evidence>
<sequence>MSFLEGMPSHPHHIVNLGIKLSPGGGGTTGGLTDPGANVQPPPGVEAPSQQHHHFHPQSYPPHHPHTAPHMAPHMGHHMGHHPSYAREFILRREHEIATASPTTPESGGLGLFTPLHHDGTAATMQQFPHHPSQHPLAATHYPGHYPQDTRPLPSHHQFIGSPHMTPTAIHHQQHPAMNHPSHHSAFYKFIPRPNGAGGVGGSHAGTIGSGGQLRETTCMWIDQDPALPENGRKFCGKIFNNLTDIVSHLTVDHVGGPECTTHACFWQGCARNGKAFKAKYKLVNHIRVHTGEKPFSCPFQNCGKVFARSENLKIHKRTHTGRIVLLFHTHAYTLVRRMISSRTATILPEVTSSLKWLQWSYQSREVADRCYAVSLYQCTGNYFQTRRGQYTSIFLRRRGTTWRGCKAWKTRRWKSGSWWIRLTECESTKDASLDEDGGRTEKRRRDSKTRRAGSDKETTRNYEKRSTGPHEERCPKRETIFAQAEGWKSTAIDNADVCRVYLNDDSGIAPRSDRETMRARDYRIDDLSESFCREDRSERPANAHLDQIEKFDLEITRIVKSDHNPPDGCG</sequence>
<gene>
    <name evidence="13" type="ORF">G5I_14558</name>
</gene>
<comment type="subcellular location">
    <subcellularLocation>
        <location evidence="1">Nucleus</location>
    </subcellularLocation>
</comment>
<keyword evidence="3" id="KW-0217">Developmental protein</keyword>
<feature type="region of interest" description="Disordered" evidence="11">
    <location>
        <begin position="25"/>
        <end position="68"/>
    </location>
</feature>
<dbReference type="PROSITE" id="PS00028">
    <property type="entry name" value="ZINC_FINGER_C2H2_1"/>
    <property type="match status" value="1"/>
</dbReference>
<keyword evidence="8" id="KW-0238">DNA-binding</keyword>
<evidence type="ECO:0000256" key="8">
    <source>
        <dbReference type="ARBA" id="ARBA00023125"/>
    </source>
</evidence>
<name>F4X822_ACREC</name>
<evidence type="ECO:0000256" key="2">
    <source>
        <dbReference type="ARBA" id="ARBA00010831"/>
    </source>
</evidence>
<comment type="similarity">
    <text evidence="2">Belongs to the GLI C2H2-type zinc-finger protein family.</text>
</comment>
<dbReference type="GO" id="GO:0140297">
    <property type="term" value="F:DNA-binding transcription factor binding"/>
    <property type="evidence" value="ECO:0007669"/>
    <property type="project" value="UniProtKB-ARBA"/>
</dbReference>
<keyword evidence="5" id="KW-0677">Repeat</keyword>
<dbReference type="GO" id="GO:0008270">
    <property type="term" value="F:zinc ion binding"/>
    <property type="evidence" value="ECO:0007669"/>
    <property type="project" value="UniProtKB-KW"/>
</dbReference>
<dbReference type="eggNOG" id="KOG1721">
    <property type="taxonomic scope" value="Eukaryota"/>
</dbReference>
<dbReference type="PROSITE" id="PS50157">
    <property type="entry name" value="ZINC_FINGER_C2H2_2"/>
    <property type="match status" value="2"/>
</dbReference>
<dbReference type="PANTHER" id="PTHR45718:SF4">
    <property type="entry name" value="TRANSCRIPTIONAL ACTIVATOR CUBITUS INTERRUPTUS"/>
    <property type="match status" value="1"/>
</dbReference>
<protein>
    <submittedName>
        <fullName evidence="13">Pair-rule protein odd-paired</fullName>
    </submittedName>
</protein>
<feature type="compositionally biased region" description="Basic and acidic residues" evidence="11">
    <location>
        <begin position="453"/>
        <end position="478"/>
    </location>
</feature>
<dbReference type="EMBL" id="GL888911">
    <property type="protein sequence ID" value="EGI57403.1"/>
    <property type="molecule type" value="Genomic_DNA"/>
</dbReference>
<proteinExistence type="inferred from homology"/>
<keyword evidence="7" id="KW-0862">Zinc</keyword>
<keyword evidence="4" id="KW-0479">Metal-binding</keyword>
<dbReference type="OrthoDB" id="3214149at2759"/>
<evidence type="ECO:0000256" key="5">
    <source>
        <dbReference type="ARBA" id="ARBA00022737"/>
    </source>
</evidence>
<dbReference type="Gene3D" id="3.30.160.60">
    <property type="entry name" value="Classic Zinc Finger"/>
    <property type="match status" value="2"/>
</dbReference>
<dbReference type="InterPro" id="IPR041643">
    <property type="entry name" value="Znf_ZIC"/>
</dbReference>
<feature type="compositionally biased region" description="Basic and acidic residues" evidence="11">
    <location>
        <begin position="432"/>
        <end position="445"/>
    </location>
</feature>
<organism evidence="14">
    <name type="scientific">Acromyrmex echinatior</name>
    <name type="common">Panamanian leafcutter ant</name>
    <name type="synonym">Acromyrmex octospinosus echinatior</name>
    <dbReference type="NCBI Taxonomy" id="103372"/>
    <lineage>
        <taxon>Eukaryota</taxon>
        <taxon>Metazoa</taxon>
        <taxon>Ecdysozoa</taxon>
        <taxon>Arthropoda</taxon>
        <taxon>Hexapoda</taxon>
        <taxon>Insecta</taxon>
        <taxon>Pterygota</taxon>
        <taxon>Neoptera</taxon>
        <taxon>Endopterygota</taxon>
        <taxon>Hymenoptera</taxon>
        <taxon>Apocrita</taxon>
        <taxon>Aculeata</taxon>
        <taxon>Formicoidea</taxon>
        <taxon>Formicidae</taxon>
        <taxon>Myrmicinae</taxon>
        <taxon>Acromyrmex</taxon>
    </lineage>
</organism>
<dbReference type="InterPro" id="IPR036236">
    <property type="entry name" value="Znf_C2H2_sf"/>
</dbReference>
<evidence type="ECO:0000313" key="14">
    <source>
        <dbReference type="Proteomes" id="UP000007755"/>
    </source>
</evidence>